<comment type="caution">
    <text evidence="3">The sequence shown here is derived from an EMBL/GenBank/DDBJ whole genome shotgun (WGS) entry which is preliminary data.</text>
</comment>
<dbReference type="Pfam" id="PF22725">
    <property type="entry name" value="GFO_IDH_MocA_C3"/>
    <property type="match status" value="1"/>
</dbReference>
<reference evidence="3" key="1">
    <citation type="submission" date="2021-04" db="EMBL/GenBank/DDBJ databases">
        <authorList>
            <person name="Yoon J."/>
        </authorList>
    </citation>
    <scope>NUCLEOTIDE SEQUENCE</scope>
    <source>
        <strain evidence="3">KMU-90</strain>
    </source>
</reference>
<feature type="domain" description="GFO/IDH/MocA-like oxidoreductase" evidence="2">
    <location>
        <begin position="127"/>
        <end position="259"/>
    </location>
</feature>
<dbReference type="Proteomes" id="UP000681356">
    <property type="component" value="Unassembled WGS sequence"/>
</dbReference>
<dbReference type="InterPro" id="IPR036291">
    <property type="entry name" value="NAD(P)-bd_dom_sf"/>
</dbReference>
<dbReference type="Pfam" id="PF01408">
    <property type="entry name" value="GFO_IDH_MocA"/>
    <property type="match status" value="1"/>
</dbReference>
<organism evidence="3 4">
    <name type="scientific">Thetidibacter halocola</name>
    <dbReference type="NCBI Taxonomy" id="2827239"/>
    <lineage>
        <taxon>Bacteria</taxon>
        <taxon>Pseudomonadati</taxon>
        <taxon>Pseudomonadota</taxon>
        <taxon>Alphaproteobacteria</taxon>
        <taxon>Rhodobacterales</taxon>
        <taxon>Roseobacteraceae</taxon>
        <taxon>Thetidibacter</taxon>
    </lineage>
</organism>
<dbReference type="GO" id="GO:0000166">
    <property type="term" value="F:nucleotide binding"/>
    <property type="evidence" value="ECO:0007669"/>
    <property type="project" value="InterPro"/>
</dbReference>
<protein>
    <submittedName>
        <fullName evidence="3">Gfo/Idh/MocA family oxidoreductase</fullName>
    </submittedName>
</protein>
<dbReference type="SUPFAM" id="SSF55347">
    <property type="entry name" value="Glyceraldehyde-3-phosphate dehydrogenase-like, C-terminal domain"/>
    <property type="match status" value="1"/>
</dbReference>
<dbReference type="Gene3D" id="3.30.360.10">
    <property type="entry name" value="Dihydrodipicolinate Reductase, domain 2"/>
    <property type="match status" value="1"/>
</dbReference>
<keyword evidence="4" id="KW-1185">Reference proteome</keyword>
<evidence type="ECO:0000259" key="2">
    <source>
        <dbReference type="Pfam" id="PF22725"/>
    </source>
</evidence>
<feature type="domain" description="Gfo/Idh/MocA-like oxidoreductase N-terminal" evidence="1">
    <location>
        <begin position="4"/>
        <end position="118"/>
    </location>
</feature>
<dbReference type="SUPFAM" id="SSF51735">
    <property type="entry name" value="NAD(P)-binding Rossmann-fold domains"/>
    <property type="match status" value="1"/>
</dbReference>
<dbReference type="InterPro" id="IPR000683">
    <property type="entry name" value="Gfo/Idh/MocA-like_OxRdtase_N"/>
</dbReference>
<name>A0A8J8B975_9RHOB</name>
<dbReference type="RefSeq" id="WP_212535881.1">
    <property type="nucleotide sequence ID" value="NZ_JAGTUU010000003.1"/>
</dbReference>
<dbReference type="PANTHER" id="PTHR43377:SF8">
    <property type="entry name" value="BLR3664 PROTEIN"/>
    <property type="match status" value="1"/>
</dbReference>
<dbReference type="Gene3D" id="3.40.50.720">
    <property type="entry name" value="NAD(P)-binding Rossmann-like Domain"/>
    <property type="match status" value="1"/>
</dbReference>
<sequence>MSARIAVVGAGLIGRRHISALRLAEGVTLAAVVDPDPAAQDTAPDVPHFQTLDAMLAAGVADGVILATPNRLHKGGGLACIAAGLPVLVEKPLADTLADARALVEASEAASVALAVGHHRRHNPLIAKAKALIDEGALGRIAAVQGAAILRKPEDYFDLQWRREKGAGPILVNLIHDVDLLAHLCGPIEAVQCLASDAIRGFANEDTAAISLRFASGALGTVSLSDTAVGPWSWELTARENPAYPASPGSCYRIAGTEAALSLPDLTLWRHEGVPGWWNPLSATRFPVEHGDPLVRQADQFGRVITGAEVPLVTGRDGLAAMAVIDAVMRAAESGRTETVTA</sequence>
<dbReference type="EMBL" id="JAGTUU010000003">
    <property type="protein sequence ID" value="MBS0123903.1"/>
    <property type="molecule type" value="Genomic_DNA"/>
</dbReference>
<evidence type="ECO:0000313" key="4">
    <source>
        <dbReference type="Proteomes" id="UP000681356"/>
    </source>
</evidence>
<proteinExistence type="predicted"/>
<evidence type="ECO:0000259" key="1">
    <source>
        <dbReference type="Pfam" id="PF01408"/>
    </source>
</evidence>
<dbReference type="PANTHER" id="PTHR43377">
    <property type="entry name" value="BILIVERDIN REDUCTASE A"/>
    <property type="match status" value="1"/>
</dbReference>
<dbReference type="InterPro" id="IPR051450">
    <property type="entry name" value="Gfo/Idh/MocA_Oxidoreductases"/>
</dbReference>
<dbReference type="AlphaFoldDB" id="A0A8J8B975"/>
<gene>
    <name evidence="3" type="ORF">KB874_07120</name>
</gene>
<accession>A0A8J8B975</accession>
<evidence type="ECO:0000313" key="3">
    <source>
        <dbReference type="EMBL" id="MBS0123903.1"/>
    </source>
</evidence>
<dbReference type="InterPro" id="IPR055170">
    <property type="entry name" value="GFO_IDH_MocA-like_dom"/>
</dbReference>